<accession>A0A0D2XAF2</accession>
<dbReference type="EnsemblFungi" id="FOXG_00867T0">
    <property type="protein sequence ID" value="FOXG_00867P0"/>
    <property type="gene ID" value="FOXG_00867"/>
</dbReference>
<dbReference type="PANTHER" id="PTHR21521">
    <property type="entry name" value="AMUN, ISOFORM A"/>
    <property type="match status" value="1"/>
</dbReference>
<evidence type="ECO:0000313" key="2">
    <source>
        <dbReference type="EnsemblFungi" id="FOXG_00867P0"/>
    </source>
</evidence>
<dbReference type="VEuPathDB" id="FungiDB:FOXG_00867"/>
<dbReference type="PANTHER" id="PTHR21521:SF0">
    <property type="entry name" value="AMUN, ISOFORM A"/>
    <property type="match status" value="1"/>
</dbReference>
<organism evidence="2 3">
    <name type="scientific">Fusarium oxysporum (strain Fo5176)</name>
    <name type="common">Fusarium vascular wilt</name>
    <dbReference type="NCBI Taxonomy" id="660025"/>
    <lineage>
        <taxon>Eukaryota</taxon>
        <taxon>Fungi</taxon>
        <taxon>Dikarya</taxon>
        <taxon>Ascomycota</taxon>
        <taxon>Pezizomycotina</taxon>
        <taxon>Sordariomycetes</taxon>
        <taxon>Hypocreomycetidae</taxon>
        <taxon>Hypocreales</taxon>
        <taxon>Nectriaceae</taxon>
        <taxon>Fusarium</taxon>
        <taxon>Fusarium oxysporum species complex</taxon>
    </lineage>
</organism>
<evidence type="ECO:0000313" key="3">
    <source>
        <dbReference type="Proteomes" id="UP000002489"/>
    </source>
</evidence>
<gene>
    <name evidence="2" type="primary">28943154</name>
</gene>
<dbReference type="AlphaFoldDB" id="A0A0D2XAF2"/>
<reference evidence="3" key="1">
    <citation type="journal article" date="2012" name="Mol. Plant Microbe Interact.">
        <title>A highly conserved effector in Fusarium oxysporum is required for full virulence on Arabidopsis.</title>
        <authorList>
            <person name="Thatcher L.F."/>
            <person name="Gardiner D.M."/>
            <person name="Kazan K."/>
            <person name="Manners J."/>
        </authorList>
    </citation>
    <scope>NUCLEOTIDE SEQUENCE [LARGE SCALE GENOMIC DNA]</scope>
    <source>
        <strain evidence="3">Fo5176</strain>
    </source>
</reference>
<protein>
    <submittedName>
        <fullName evidence="2">Uncharacterized protein</fullName>
    </submittedName>
</protein>
<reference evidence="2" key="2">
    <citation type="submission" date="2025-08" db="UniProtKB">
        <authorList>
            <consortium name="EnsemblFungi"/>
        </authorList>
    </citation>
    <scope>IDENTIFICATION</scope>
    <source>
        <strain evidence="2">4287 / CBS 123668 / FGSC 9935 / NRRL 34936</strain>
    </source>
</reference>
<proteinExistence type="predicted"/>
<dbReference type="Proteomes" id="UP000002489">
    <property type="component" value="Unassembled WGS sequence"/>
</dbReference>
<dbReference type="STRING" id="426428.A0A0D2XAF2"/>
<evidence type="ECO:0000256" key="1">
    <source>
        <dbReference type="SAM" id="MobiDB-lite"/>
    </source>
</evidence>
<feature type="compositionally biased region" description="Basic and acidic residues" evidence="1">
    <location>
        <begin position="214"/>
        <end position="225"/>
    </location>
</feature>
<feature type="region of interest" description="Disordered" evidence="1">
    <location>
        <begin position="209"/>
        <end position="266"/>
    </location>
</feature>
<sequence length="266" mass="29906">MASALSITSANKISLEEFKRVLNQYPPLIKKVSDEKGAKGGQRTLQELDNYRYNDALDAFNSSAKSRPMRLDDIKNLVEWKLRHGKFRPTLMNLVSSNDANDAQEIVKQALDAYKKDADIEAALGVLTKLRGIGPATASLLLAVHDPTRVIFFADEAFWWLCCNGKQSPIKYNAKEYRMLCSKVDDLRNRLNVQASDVEKVAYVLMKQPAQPDQSHDVAPPKEAKQITAPMAAKKEKKRKANSNAEIVQDATHEQPSLRRSKRVKI</sequence>
<name>A0A0D2XAF2_FUSOF</name>